<dbReference type="InterPro" id="IPR038217">
    <property type="entry name" value="MRG_C_sf"/>
</dbReference>
<dbReference type="Gene3D" id="1.10.274.30">
    <property type="entry name" value="MRG domain"/>
    <property type="match status" value="1"/>
</dbReference>
<organism evidence="8 9">
    <name type="scientific">Saprolegnia parasitica (strain CBS 223.65)</name>
    <dbReference type="NCBI Taxonomy" id="695850"/>
    <lineage>
        <taxon>Eukaryota</taxon>
        <taxon>Sar</taxon>
        <taxon>Stramenopiles</taxon>
        <taxon>Oomycota</taxon>
        <taxon>Saprolegniomycetes</taxon>
        <taxon>Saprolegniales</taxon>
        <taxon>Saprolegniaceae</taxon>
        <taxon>Saprolegnia</taxon>
    </lineage>
</organism>
<accession>A0A067C609</accession>
<dbReference type="Proteomes" id="UP000030745">
    <property type="component" value="Unassembled WGS sequence"/>
</dbReference>
<keyword evidence="2" id="KW-0156">Chromatin regulator</keyword>
<evidence type="ECO:0000313" key="8">
    <source>
        <dbReference type="EMBL" id="KDO22212.1"/>
    </source>
</evidence>
<evidence type="ECO:0000256" key="2">
    <source>
        <dbReference type="ARBA" id="ARBA00022853"/>
    </source>
</evidence>
<keyword evidence="4" id="KW-0804">Transcription</keyword>
<keyword evidence="5" id="KW-0539">Nucleus</keyword>
<evidence type="ECO:0000256" key="1">
    <source>
        <dbReference type="ARBA" id="ARBA00004123"/>
    </source>
</evidence>
<keyword evidence="3" id="KW-0805">Transcription regulation</keyword>
<dbReference type="VEuPathDB" id="FungiDB:SPRG_12296"/>
<evidence type="ECO:0000256" key="5">
    <source>
        <dbReference type="ARBA" id="ARBA00023242"/>
    </source>
</evidence>
<dbReference type="GeneID" id="24134270"/>
<name>A0A067C609_SAPPC</name>
<dbReference type="GO" id="GO:0006355">
    <property type="term" value="P:regulation of DNA-templated transcription"/>
    <property type="evidence" value="ECO:0007669"/>
    <property type="project" value="InterPro"/>
</dbReference>
<dbReference type="STRING" id="695850.A0A067C609"/>
<feature type="region of interest" description="Disordered" evidence="6">
    <location>
        <begin position="61"/>
        <end position="101"/>
    </location>
</feature>
<dbReference type="Pfam" id="PF05712">
    <property type="entry name" value="MRG"/>
    <property type="match status" value="1"/>
</dbReference>
<feature type="domain" description="MRG" evidence="7">
    <location>
        <begin position="119"/>
        <end position="219"/>
    </location>
</feature>
<evidence type="ECO:0000313" key="9">
    <source>
        <dbReference type="Proteomes" id="UP000030745"/>
    </source>
</evidence>
<comment type="subcellular location">
    <subcellularLocation>
        <location evidence="1">Nucleus</location>
    </subcellularLocation>
</comment>
<dbReference type="AlphaFoldDB" id="A0A067C609"/>
<dbReference type="KEGG" id="spar:SPRG_12296"/>
<dbReference type="GO" id="GO:0005634">
    <property type="term" value="C:nucleus"/>
    <property type="evidence" value="ECO:0007669"/>
    <property type="project" value="UniProtKB-SubCell"/>
</dbReference>
<sequence length="223" mass="24898">MTKAATTTVFAVNDTVLVRHGVQIYDARVLRLDPDILCPLPQVVEKLGRVGRADRVLDTSEASRALQKQAKDDAEKAPKGGAKKRLAANGPLPKQGASKKHKVENPFEAIKVEGSHELEDFVVAVDVQIPIPIALKKILVDDWKNVTQQERWIALPRKTPVSQIIDDFLTQDDLTEKQATERESTQEIIKGLVTYFNKAVGRILLYRDERAQYDMILAAHPTT</sequence>
<dbReference type="PANTHER" id="PTHR10880:SF15">
    <property type="entry name" value="MSL COMPLEX SUBUNIT 3"/>
    <property type="match status" value="1"/>
</dbReference>
<keyword evidence="9" id="KW-1185">Reference proteome</keyword>
<gene>
    <name evidence="8" type="ORF">SPRG_12296</name>
</gene>
<evidence type="ECO:0000259" key="7">
    <source>
        <dbReference type="Pfam" id="PF05712"/>
    </source>
</evidence>
<feature type="compositionally biased region" description="Basic and acidic residues" evidence="6">
    <location>
        <begin position="69"/>
        <end position="78"/>
    </location>
</feature>
<evidence type="ECO:0000256" key="3">
    <source>
        <dbReference type="ARBA" id="ARBA00023015"/>
    </source>
</evidence>
<dbReference type="EMBL" id="KK583272">
    <property type="protein sequence ID" value="KDO22212.1"/>
    <property type="molecule type" value="Genomic_DNA"/>
</dbReference>
<evidence type="ECO:0000256" key="6">
    <source>
        <dbReference type="SAM" id="MobiDB-lite"/>
    </source>
</evidence>
<dbReference type="InterPro" id="IPR008676">
    <property type="entry name" value="MRG"/>
</dbReference>
<dbReference type="GO" id="GO:0006325">
    <property type="term" value="P:chromatin organization"/>
    <property type="evidence" value="ECO:0007669"/>
    <property type="project" value="UniProtKB-KW"/>
</dbReference>
<dbReference type="PROSITE" id="PS51640">
    <property type="entry name" value="MRG"/>
    <property type="match status" value="1"/>
</dbReference>
<dbReference type="GO" id="GO:0000123">
    <property type="term" value="C:histone acetyltransferase complex"/>
    <property type="evidence" value="ECO:0007669"/>
    <property type="project" value="TreeGrafter"/>
</dbReference>
<proteinExistence type="predicted"/>
<protein>
    <recommendedName>
        <fullName evidence="7">MRG domain-containing protein</fullName>
    </recommendedName>
</protein>
<evidence type="ECO:0000256" key="4">
    <source>
        <dbReference type="ARBA" id="ARBA00023163"/>
    </source>
</evidence>
<dbReference type="InterPro" id="IPR026541">
    <property type="entry name" value="MRG_dom"/>
</dbReference>
<dbReference type="PANTHER" id="PTHR10880">
    <property type="entry name" value="MORTALITY FACTOR 4-LIKE PROTEIN"/>
    <property type="match status" value="1"/>
</dbReference>
<reference evidence="8 9" key="1">
    <citation type="journal article" date="2013" name="PLoS Genet.">
        <title>Distinctive expansion of potential virulence genes in the genome of the oomycete fish pathogen Saprolegnia parasitica.</title>
        <authorList>
            <person name="Jiang R.H."/>
            <person name="de Bruijn I."/>
            <person name="Haas B.J."/>
            <person name="Belmonte R."/>
            <person name="Lobach L."/>
            <person name="Christie J."/>
            <person name="van den Ackerveken G."/>
            <person name="Bottin A."/>
            <person name="Bulone V."/>
            <person name="Diaz-Moreno S.M."/>
            <person name="Dumas B."/>
            <person name="Fan L."/>
            <person name="Gaulin E."/>
            <person name="Govers F."/>
            <person name="Grenville-Briggs L.J."/>
            <person name="Horner N.R."/>
            <person name="Levin J.Z."/>
            <person name="Mammella M."/>
            <person name="Meijer H.J."/>
            <person name="Morris P."/>
            <person name="Nusbaum C."/>
            <person name="Oome S."/>
            <person name="Phillips A.J."/>
            <person name="van Rooyen D."/>
            <person name="Rzeszutek E."/>
            <person name="Saraiva M."/>
            <person name="Secombes C.J."/>
            <person name="Seidl M.F."/>
            <person name="Snel B."/>
            <person name="Stassen J.H."/>
            <person name="Sykes S."/>
            <person name="Tripathy S."/>
            <person name="van den Berg H."/>
            <person name="Vega-Arreguin J.C."/>
            <person name="Wawra S."/>
            <person name="Young S.K."/>
            <person name="Zeng Q."/>
            <person name="Dieguez-Uribeondo J."/>
            <person name="Russ C."/>
            <person name="Tyler B.M."/>
            <person name="van West P."/>
        </authorList>
    </citation>
    <scope>NUCLEOTIDE SEQUENCE [LARGE SCALE GENOMIC DNA]</scope>
    <source>
        <strain evidence="8 9">CBS 223.65</strain>
    </source>
</reference>
<dbReference type="RefSeq" id="XP_012207053.1">
    <property type="nucleotide sequence ID" value="XM_012351663.1"/>
</dbReference>
<dbReference type="OrthoDB" id="124855at2759"/>